<accession>A8N3U2</accession>
<sequence>MSTSAGSADIVGTTSSSAGSSMVGLAPALYASASSAAASPAITTRSGSSSSTSSSSSSSYDNPSTYPMHQPQSINIRALLSAQGNQDFYSPSVFDAMDCEDMDLEEAFIRAQRAAFEAIDDAALARALAESEREAQVKSQRQLVPAAATTAMQIGQGYSPHQYQQQLQRPTAPSRASSTATTASSYSTSYSTSSSAFYGTAGSTGRGRSATQQQSNSHSHSRSQSTRIQPQPMSIPQPKYALVSPSELGGGGGVPRRHTRSGSTTSTSSIDSSTSFSSSSSYSYSSESSGSTSTSASSMVDPPSPPNGLNTSVAASGKRFISDEEAARELARSWRVEAIQPQLIEAARAVSASPPAMPPAPLVMMPSWGSRASSSISTSSTSTSRPSTSSASTSTSTSASTSPSPSRPITVSASTSASASASASASRSARASFSSYRPSTPSSSASAARHQNASAHTKTSSTSTSSGLTNTKVPLIFSTASNSATAPPKSHSSTSASTSTSSRTTASALTQDRLRYHNQQSSSSPIPLSYFNPSPSTSTSTSTSQFNGNGTMSASASKTGGTLGEVVLPSTASVCSVSTVSTITPTQKEPPSQQSSKSSKPMPVAIPSPQSSRSAQRGSNAPGAAMPSTTKSALSSTPTSSKRALSSSPATSKTILSSSPASNKPTIPPSTSALSSSPVVTLTRPRALSRVTPSVSPPTVPKPATTAPVHRVESRRPSTSSGMPIPSGISSSPSARDLAMGLMSGSLSSSSLNSGLLVGSPLGDRQRSSGSGSGKDKSVPLEDEVESAPQLEFLSASRECVNCGCVVSGEQGQAGAASSIPSDPFAPSFLRTLHVTCQRCSTMHCRGCFKPLCCDSSSENLTSNPDATRNRPGCPKGCQGGKTCSIKSCCPLVALIAISQCIDVFDRSFAAMIEEMCPPSSSSSSRTRPAKKLVALLDTPKRLSFLELVLSRRERTTKAFETLVVDTFECLQGWLGVLKVLFMESSLVVGGSGSGNGKGVDDDGVSCFSGRTIQFRMDDDYDFVFPGRRGARSSVPAADDDDASSASDDDDETSSTTSSSASDDDGADAIDERNTQTRQHLQTLFSTSTLPVLMHFFLSNENVSDWIKFSDVYMGILGVLRRVVECGCGSVLSGGSVEGGLSGGKSTDSKPARNGESIRDLVLRLDRDTKGQLMRFASTIKFGGTKEKVNRLCDGIMWFVLEDLTD</sequence>
<evidence type="ECO:0000313" key="2">
    <source>
        <dbReference type="EMBL" id="EAU92493.2"/>
    </source>
</evidence>
<feature type="compositionally biased region" description="Low complexity" evidence="1">
    <location>
        <begin position="171"/>
        <end position="229"/>
    </location>
</feature>
<feature type="region of interest" description="Disordered" evidence="1">
    <location>
        <begin position="1031"/>
        <end position="1069"/>
    </location>
</feature>
<feature type="region of interest" description="Disordered" evidence="1">
    <location>
        <begin position="758"/>
        <end position="786"/>
    </location>
</feature>
<feature type="compositionally biased region" description="Low complexity" evidence="1">
    <location>
        <begin position="717"/>
        <end position="734"/>
    </location>
</feature>
<dbReference type="VEuPathDB" id="FungiDB:CC1G_00712"/>
<comment type="caution">
    <text evidence="2">The sequence shown here is derived from an EMBL/GenBank/DDBJ whole genome shotgun (WGS) entry which is preliminary data.</text>
</comment>
<feature type="compositionally biased region" description="Polar residues" evidence="1">
    <location>
        <begin position="627"/>
        <end position="680"/>
    </location>
</feature>
<dbReference type="HOGENOM" id="CLU_270222_0_0_1"/>
<feature type="compositionally biased region" description="Low complexity" evidence="1">
    <location>
        <begin position="533"/>
        <end position="544"/>
    </location>
</feature>
<feature type="region of interest" description="Disordered" evidence="1">
    <location>
        <begin position="369"/>
        <end position="469"/>
    </location>
</feature>
<gene>
    <name evidence="2" type="ORF">CC1G_00712</name>
</gene>
<feature type="region of interest" description="Disordered" evidence="1">
    <location>
        <begin position="38"/>
        <end position="68"/>
    </location>
</feature>
<feature type="compositionally biased region" description="Polar residues" evidence="1">
    <location>
        <begin position="1"/>
        <end position="20"/>
    </location>
</feature>
<feature type="region of interest" description="Disordered" evidence="1">
    <location>
        <begin position="1"/>
        <end position="21"/>
    </location>
</feature>
<dbReference type="Proteomes" id="UP000001861">
    <property type="component" value="Unassembled WGS sequence"/>
</dbReference>
<evidence type="ECO:0000256" key="1">
    <source>
        <dbReference type="SAM" id="MobiDB-lite"/>
    </source>
</evidence>
<dbReference type="KEGG" id="cci:CC1G_00712"/>
<feature type="region of interest" description="Disordered" evidence="1">
    <location>
        <begin position="580"/>
        <end position="737"/>
    </location>
</feature>
<feature type="compositionally biased region" description="Low complexity" evidence="1">
    <location>
        <begin position="38"/>
        <end position="59"/>
    </location>
</feature>
<feature type="compositionally biased region" description="Polar residues" evidence="1">
    <location>
        <begin position="545"/>
        <end position="559"/>
    </location>
</feature>
<feature type="compositionally biased region" description="Low complexity" evidence="1">
    <location>
        <begin position="261"/>
        <end position="298"/>
    </location>
</feature>
<name>A8N3U2_COPC7</name>
<dbReference type="EMBL" id="AACS02000001">
    <property type="protein sequence ID" value="EAU92493.2"/>
    <property type="molecule type" value="Genomic_DNA"/>
</dbReference>
<feature type="region of interest" description="Disordered" evidence="1">
    <location>
        <begin position="481"/>
        <end position="559"/>
    </location>
</feature>
<feature type="region of interest" description="Disordered" evidence="1">
    <location>
        <begin position="160"/>
        <end position="313"/>
    </location>
</feature>
<dbReference type="RefSeq" id="XP_001829533.2">
    <property type="nucleotide sequence ID" value="XM_001829481.2"/>
</dbReference>
<organism evidence="2 3">
    <name type="scientific">Coprinopsis cinerea (strain Okayama-7 / 130 / ATCC MYA-4618 / FGSC 9003)</name>
    <name type="common">Inky cap fungus</name>
    <name type="synonym">Hormographiella aspergillata</name>
    <dbReference type="NCBI Taxonomy" id="240176"/>
    <lineage>
        <taxon>Eukaryota</taxon>
        <taxon>Fungi</taxon>
        <taxon>Dikarya</taxon>
        <taxon>Basidiomycota</taxon>
        <taxon>Agaricomycotina</taxon>
        <taxon>Agaricomycetes</taxon>
        <taxon>Agaricomycetidae</taxon>
        <taxon>Agaricales</taxon>
        <taxon>Agaricineae</taxon>
        <taxon>Psathyrellaceae</taxon>
        <taxon>Coprinopsis</taxon>
    </lineage>
</organism>
<dbReference type="OMA" id="RESPNTH"/>
<dbReference type="InParanoid" id="A8N3U2"/>
<feature type="compositionally biased region" description="Polar residues" evidence="1">
    <location>
        <begin position="608"/>
        <end position="619"/>
    </location>
</feature>
<reference evidence="2 3" key="1">
    <citation type="journal article" date="2010" name="Proc. Natl. Acad. Sci. U.S.A.">
        <title>Insights into evolution of multicellular fungi from the assembled chromosomes of the mushroom Coprinopsis cinerea (Coprinus cinereus).</title>
        <authorList>
            <person name="Stajich J.E."/>
            <person name="Wilke S.K."/>
            <person name="Ahren D."/>
            <person name="Au C.H."/>
            <person name="Birren B.W."/>
            <person name="Borodovsky M."/>
            <person name="Burns C."/>
            <person name="Canback B."/>
            <person name="Casselton L.A."/>
            <person name="Cheng C.K."/>
            <person name="Deng J."/>
            <person name="Dietrich F.S."/>
            <person name="Fargo D.C."/>
            <person name="Farman M.L."/>
            <person name="Gathman A.C."/>
            <person name="Goldberg J."/>
            <person name="Guigo R."/>
            <person name="Hoegger P.J."/>
            <person name="Hooker J.B."/>
            <person name="Huggins A."/>
            <person name="James T.Y."/>
            <person name="Kamada T."/>
            <person name="Kilaru S."/>
            <person name="Kodira C."/>
            <person name="Kues U."/>
            <person name="Kupfer D."/>
            <person name="Kwan H.S."/>
            <person name="Lomsadze A."/>
            <person name="Li W."/>
            <person name="Lilly W.W."/>
            <person name="Ma L.J."/>
            <person name="Mackey A.J."/>
            <person name="Manning G."/>
            <person name="Martin F."/>
            <person name="Muraguchi H."/>
            <person name="Natvig D.O."/>
            <person name="Palmerini H."/>
            <person name="Ramesh M.A."/>
            <person name="Rehmeyer C.J."/>
            <person name="Roe B.A."/>
            <person name="Shenoy N."/>
            <person name="Stanke M."/>
            <person name="Ter-Hovhannisyan V."/>
            <person name="Tunlid A."/>
            <person name="Velagapudi R."/>
            <person name="Vision T.J."/>
            <person name="Zeng Q."/>
            <person name="Zolan M.E."/>
            <person name="Pukkila P.J."/>
        </authorList>
    </citation>
    <scope>NUCLEOTIDE SEQUENCE [LARGE SCALE GENOMIC DNA]</scope>
    <source>
        <strain evidence="3">Okayama-7 / 130 / ATCC MYA-4618 / FGSC 9003</strain>
    </source>
</reference>
<dbReference type="GeneID" id="6005964"/>
<feature type="compositionally biased region" description="Polar residues" evidence="1">
    <location>
        <begin position="517"/>
        <end position="526"/>
    </location>
</feature>
<feature type="compositionally biased region" description="Polar residues" evidence="1">
    <location>
        <begin position="160"/>
        <end position="169"/>
    </location>
</feature>
<feature type="compositionally biased region" description="Low complexity" evidence="1">
    <location>
        <begin position="483"/>
        <end position="510"/>
    </location>
</feature>
<dbReference type="AlphaFoldDB" id="A8N3U2"/>
<protein>
    <submittedName>
        <fullName evidence="2">Uncharacterized protein</fullName>
    </submittedName>
</protein>
<evidence type="ECO:0000313" key="3">
    <source>
        <dbReference type="Proteomes" id="UP000001861"/>
    </source>
</evidence>
<dbReference type="OrthoDB" id="47801at2759"/>
<proteinExistence type="predicted"/>
<feature type="compositionally biased region" description="Low complexity" evidence="1">
    <location>
        <begin position="580"/>
        <end position="601"/>
    </location>
</feature>
<keyword evidence="3" id="KW-1185">Reference proteome</keyword>
<feature type="compositionally biased region" description="Acidic residues" evidence="1">
    <location>
        <begin position="1038"/>
        <end position="1053"/>
    </location>
</feature>